<dbReference type="EMBL" id="CP092620">
    <property type="protein sequence ID" value="UMM13991.1"/>
    <property type="molecule type" value="Genomic_DNA"/>
</dbReference>
<proteinExistence type="predicted"/>
<evidence type="ECO:0000256" key="1">
    <source>
        <dbReference type="SAM" id="Phobius"/>
    </source>
</evidence>
<name>A0AAE9J4J3_CAEBR</name>
<accession>A0AAE9J4J3</accession>
<keyword evidence="1" id="KW-0472">Membrane</keyword>
<evidence type="ECO:0000313" key="3">
    <source>
        <dbReference type="Proteomes" id="UP000829354"/>
    </source>
</evidence>
<sequence>MATDWDKIIFSDEKKFNLDGPDGFNSYWHDLKKDPLHFSKRNFGGGRLMVWGAFSSAVIVVRTVDVVVGSTVVDFAVVAGSTVVDVVVVGSVVVTVVVVASSVVVVASVVVVVSEVVVSAGTVIFGMLHGPSRTGAGT</sequence>
<feature type="transmembrane region" description="Helical" evidence="1">
    <location>
        <begin position="75"/>
        <end position="99"/>
    </location>
</feature>
<protein>
    <submittedName>
        <fullName evidence="2">Uncharacterized protein</fullName>
    </submittedName>
</protein>
<dbReference type="AlphaFoldDB" id="A0AAE9J4J3"/>
<evidence type="ECO:0000313" key="2">
    <source>
        <dbReference type="EMBL" id="UMM13991.1"/>
    </source>
</evidence>
<reference evidence="2 3" key="1">
    <citation type="submission" date="2022-04" db="EMBL/GenBank/DDBJ databases">
        <title>Chromosome-level reference genomes for two strains of Caenorhabditis briggsae: an improved platform for comparative genomics.</title>
        <authorList>
            <person name="Stevens L."/>
            <person name="Andersen E."/>
        </authorList>
    </citation>
    <scope>NUCLEOTIDE SEQUENCE [LARGE SCALE GENOMIC DNA]</scope>
    <source>
        <strain evidence="2">VX34</strain>
        <tissue evidence="2">Whole-organism</tissue>
    </source>
</reference>
<feature type="transmembrane region" description="Helical" evidence="1">
    <location>
        <begin position="105"/>
        <end position="128"/>
    </location>
</feature>
<dbReference type="Gene3D" id="3.30.420.10">
    <property type="entry name" value="Ribonuclease H-like superfamily/Ribonuclease H"/>
    <property type="match status" value="1"/>
</dbReference>
<feature type="transmembrane region" description="Helical" evidence="1">
    <location>
        <begin position="48"/>
        <end position="68"/>
    </location>
</feature>
<keyword evidence="3" id="KW-1185">Reference proteome</keyword>
<dbReference type="InterPro" id="IPR036397">
    <property type="entry name" value="RNaseH_sf"/>
</dbReference>
<organism evidence="2 3">
    <name type="scientific">Caenorhabditis briggsae</name>
    <dbReference type="NCBI Taxonomy" id="6238"/>
    <lineage>
        <taxon>Eukaryota</taxon>
        <taxon>Metazoa</taxon>
        <taxon>Ecdysozoa</taxon>
        <taxon>Nematoda</taxon>
        <taxon>Chromadorea</taxon>
        <taxon>Rhabditida</taxon>
        <taxon>Rhabditina</taxon>
        <taxon>Rhabditomorpha</taxon>
        <taxon>Rhabditoidea</taxon>
        <taxon>Rhabditidae</taxon>
        <taxon>Peloderinae</taxon>
        <taxon>Caenorhabditis</taxon>
    </lineage>
</organism>
<gene>
    <name evidence="2" type="ORF">L5515_001994</name>
</gene>
<dbReference type="GO" id="GO:0003676">
    <property type="term" value="F:nucleic acid binding"/>
    <property type="evidence" value="ECO:0007669"/>
    <property type="project" value="InterPro"/>
</dbReference>
<keyword evidence="1" id="KW-1133">Transmembrane helix</keyword>
<keyword evidence="1" id="KW-0812">Transmembrane</keyword>
<dbReference type="Proteomes" id="UP000829354">
    <property type="component" value="Chromosome I"/>
</dbReference>